<evidence type="ECO:0000313" key="2">
    <source>
        <dbReference type="EMBL" id="KAJ4447276.1"/>
    </source>
</evidence>
<proteinExistence type="predicted"/>
<evidence type="ECO:0000256" key="1">
    <source>
        <dbReference type="SAM" id="MobiDB-lite"/>
    </source>
</evidence>
<name>A0ABQ8TMD5_PERAM</name>
<protein>
    <recommendedName>
        <fullName evidence="4">DH domain-containing protein</fullName>
    </recommendedName>
</protein>
<feature type="region of interest" description="Disordered" evidence="1">
    <location>
        <begin position="113"/>
        <end position="135"/>
    </location>
</feature>
<feature type="region of interest" description="Disordered" evidence="1">
    <location>
        <begin position="151"/>
        <end position="203"/>
    </location>
</feature>
<organism evidence="2 3">
    <name type="scientific">Periplaneta americana</name>
    <name type="common">American cockroach</name>
    <name type="synonym">Blatta americana</name>
    <dbReference type="NCBI Taxonomy" id="6978"/>
    <lineage>
        <taxon>Eukaryota</taxon>
        <taxon>Metazoa</taxon>
        <taxon>Ecdysozoa</taxon>
        <taxon>Arthropoda</taxon>
        <taxon>Hexapoda</taxon>
        <taxon>Insecta</taxon>
        <taxon>Pterygota</taxon>
        <taxon>Neoptera</taxon>
        <taxon>Polyneoptera</taxon>
        <taxon>Dictyoptera</taxon>
        <taxon>Blattodea</taxon>
        <taxon>Blattoidea</taxon>
        <taxon>Blattidae</taxon>
        <taxon>Blattinae</taxon>
        <taxon>Periplaneta</taxon>
    </lineage>
</organism>
<evidence type="ECO:0008006" key="4">
    <source>
        <dbReference type="Google" id="ProtNLM"/>
    </source>
</evidence>
<feature type="compositionally biased region" description="Acidic residues" evidence="1">
    <location>
        <begin position="151"/>
        <end position="160"/>
    </location>
</feature>
<dbReference type="InterPro" id="IPR035899">
    <property type="entry name" value="DBL_dom_sf"/>
</dbReference>
<dbReference type="EMBL" id="JAJSOF020000005">
    <property type="protein sequence ID" value="KAJ4447276.1"/>
    <property type="molecule type" value="Genomic_DNA"/>
</dbReference>
<feature type="compositionally biased region" description="Low complexity" evidence="1">
    <location>
        <begin position="113"/>
        <end position="128"/>
    </location>
</feature>
<gene>
    <name evidence="2" type="ORF">ANN_09280</name>
</gene>
<keyword evidence="3" id="KW-1185">Reference proteome</keyword>
<feature type="compositionally biased region" description="Gly residues" evidence="1">
    <location>
        <begin position="163"/>
        <end position="172"/>
    </location>
</feature>
<sequence length="357" mass="38433">MCRGSLYAVMWLADEPREFNLPTLPQRCITCEAEKLPSKYGVHSEDRQHVVPLDKHNGVTVDMFKGTSTDLVPTLLGMYDALIGRSSQAAERSMEEARVTVVTSGVTRPLSISSIASSSSSSSGTSSCSGGGGRRLGVAPKSSAYLASIESLEDDSDDPESGVVGGGSGGGKQRLHLQKPISSRAERLKGGSGGSQGAAERTGTATKLTEVVRRRLLLLWAEVNAVCVMMISGSYPATMSSINVAMTSPRLIAAPSWKQKGSLLQQNEKCHNLTEEEIVRGRCSGDSGVCSPCSYISSPCPPPGRPRYCDPHLSYMDRVVMEIVETEGVYVRDLQQVIEITVYLAKMERQERAYYGV</sequence>
<comment type="caution">
    <text evidence="2">The sequence shown here is derived from an EMBL/GenBank/DDBJ whole genome shotgun (WGS) entry which is preliminary data.</text>
</comment>
<evidence type="ECO:0000313" key="3">
    <source>
        <dbReference type="Proteomes" id="UP001148838"/>
    </source>
</evidence>
<dbReference type="Proteomes" id="UP001148838">
    <property type="component" value="Unassembled WGS sequence"/>
</dbReference>
<accession>A0ABQ8TMD5</accession>
<dbReference type="SUPFAM" id="SSF48065">
    <property type="entry name" value="DBL homology domain (DH-domain)"/>
    <property type="match status" value="1"/>
</dbReference>
<reference evidence="2 3" key="1">
    <citation type="journal article" date="2022" name="Allergy">
        <title>Genome assembly and annotation of Periplaneta americana reveal a comprehensive cockroach allergen profile.</title>
        <authorList>
            <person name="Wang L."/>
            <person name="Xiong Q."/>
            <person name="Saelim N."/>
            <person name="Wang L."/>
            <person name="Nong W."/>
            <person name="Wan A.T."/>
            <person name="Shi M."/>
            <person name="Liu X."/>
            <person name="Cao Q."/>
            <person name="Hui J.H.L."/>
            <person name="Sookrung N."/>
            <person name="Leung T.F."/>
            <person name="Tungtrongchitr A."/>
            <person name="Tsui S.K.W."/>
        </authorList>
    </citation>
    <scope>NUCLEOTIDE SEQUENCE [LARGE SCALE GENOMIC DNA]</scope>
    <source>
        <strain evidence="2">PWHHKU_190912</strain>
    </source>
</reference>